<feature type="domain" description="Transcription regulator PadR N-terminal" evidence="1">
    <location>
        <begin position="16"/>
        <end position="88"/>
    </location>
</feature>
<evidence type="ECO:0000313" key="3">
    <source>
        <dbReference type="Proteomes" id="UP000182977"/>
    </source>
</evidence>
<sequence length="115" mass="12761">MRSDAQALKGHLDVLLLATLTDGPRHGYAIKEALREGSGGRFDLPTGTVYPALHRLEQAGLIAGDWSTVDGRRRRSYHLTAKGERRLAHERTNWREFADAVTSLLGQRPWPATSS</sequence>
<dbReference type="InterPro" id="IPR036388">
    <property type="entry name" value="WH-like_DNA-bd_sf"/>
</dbReference>
<dbReference type="PANTHER" id="PTHR33169">
    <property type="entry name" value="PADR-FAMILY TRANSCRIPTIONAL REGULATOR"/>
    <property type="match status" value="1"/>
</dbReference>
<gene>
    <name evidence="2" type="ORF">SAMN04488563_0755</name>
</gene>
<dbReference type="SUPFAM" id="SSF46785">
    <property type="entry name" value="Winged helix' DNA-binding domain"/>
    <property type="match status" value="1"/>
</dbReference>
<dbReference type="EMBL" id="LT629791">
    <property type="protein sequence ID" value="SDU24876.1"/>
    <property type="molecule type" value="Genomic_DNA"/>
</dbReference>
<dbReference type="InterPro" id="IPR036390">
    <property type="entry name" value="WH_DNA-bd_sf"/>
</dbReference>
<evidence type="ECO:0000313" key="2">
    <source>
        <dbReference type="EMBL" id="SDU24876.1"/>
    </source>
</evidence>
<dbReference type="STRING" id="419479.SAMN04488563_0755"/>
<dbReference type="Gene3D" id="1.10.10.10">
    <property type="entry name" value="Winged helix-like DNA-binding domain superfamily/Winged helix DNA-binding domain"/>
    <property type="match status" value="1"/>
</dbReference>
<dbReference type="Pfam" id="PF03551">
    <property type="entry name" value="PadR"/>
    <property type="match status" value="1"/>
</dbReference>
<reference evidence="3" key="1">
    <citation type="submission" date="2016-10" db="EMBL/GenBank/DDBJ databases">
        <authorList>
            <person name="Varghese N."/>
            <person name="Submissions S."/>
        </authorList>
    </citation>
    <scope>NUCLEOTIDE SEQUENCE [LARGE SCALE GENOMIC DNA]</scope>
    <source>
        <strain evidence="3">DSM 45079</strain>
    </source>
</reference>
<dbReference type="Proteomes" id="UP000182977">
    <property type="component" value="Chromosome I"/>
</dbReference>
<dbReference type="OrthoDB" id="122286at2"/>
<dbReference type="GO" id="GO:0003677">
    <property type="term" value="F:DNA binding"/>
    <property type="evidence" value="ECO:0007669"/>
    <property type="project" value="UniProtKB-KW"/>
</dbReference>
<keyword evidence="3" id="KW-1185">Reference proteome</keyword>
<protein>
    <submittedName>
        <fullName evidence="2">DNA-binding transcriptional regulator, PadR family</fullName>
    </submittedName>
</protein>
<proteinExistence type="predicted"/>
<name>A0A1H2GZ79_9ACTN</name>
<dbReference type="AlphaFoldDB" id="A0A1H2GZ79"/>
<organism evidence="2 3">
    <name type="scientific">Jiangella alkaliphila</name>
    <dbReference type="NCBI Taxonomy" id="419479"/>
    <lineage>
        <taxon>Bacteria</taxon>
        <taxon>Bacillati</taxon>
        <taxon>Actinomycetota</taxon>
        <taxon>Actinomycetes</taxon>
        <taxon>Jiangellales</taxon>
        <taxon>Jiangellaceae</taxon>
        <taxon>Jiangella</taxon>
    </lineage>
</organism>
<dbReference type="InterPro" id="IPR005149">
    <property type="entry name" value="Tscrpt_reg_PadR_N"/>
</dbReference>
<evidence type="ECO:0000259" key="1">
    <source>
        <dbReference type="Pfam" id="PF03551"/>
    </source>
</evidence>
<keyword evidence="2" id="KW-0238">DNA-binding</keyword>
<dbReference type="RefSeq" id="WP_046766413.1">
    <property type="nucleotide sequence ID" value="NZ_KQ061219.1"/>
</dbReference>
<accession>A0A1H2GZ79</accession>
<dbReference type="InterPro" id="IPR052509">
    <property type="entry name" value="Metal_resp_DNA-bind_regulator"/>
</dbReference>
<dbReference type="PANTHER" id="PTHR33169:SF14">
    <property type="entry name" value="TRANSCRIPTIONAL REGULATOR RV3488"/>
    <property type="match status" value="1"/>
</dbReference>